<dbReference type="AlphaFoldDB" id="A0A099UHX7"/>
<dbReference type="InterPro" id="IPR001173">
    <property type="entry name" value="Glyco_trans_2-like"/>
</dbReference>
<evidence type="ECO:0000259" key="2">
    <source>
        <dbReference type="Pfam" id="PF00535"/>
    </source>
</evidence>
<dbReference type="PATRIC" id="fig|76936.10.peg.1264"/>
<dbReference type="GO" id="GO:0016758">
    <property type="term" value="F:hexosyltransferase activity"/>
    <property type="evidence" value="ECO:0007669"/>
    <property type="project" value="UniProtKB-ARBA"/>
</dbReference>
<evidence type="ECO:0000256" key="1">
    <source>
        <dbReference type="SAM" id="Coils"/>
    </source>
</evidence>
<dbReference type="PANTHER" id="PTHR22916">
    <property type="entry name" value="GLYCOSYLTRANSFERASE"/>
    <property type="match status" value="1"/>
</dbReference>
<name>A0A099UHX7_9HELI</name>
<reference evidence="3" key="3">
    <citation type="submission" date="2015-11" db="EMBL/GenBank/DDBJ databases">
        <authorList>
            <person name="Zhang Y."/>
            <person name="Guo Z."/>
        </authorList>
    </citation>
    <scope>NUCLEOTIDE SEQUENCE</scope>
    <source>
        <strain evidence="3">1</strain>
    </source>
</reference>
<evidence type="ECO:0000313" key="4">
    <source>
        <dbReference type="EMBL" id="TLD78578.1"/>
    </source>
</evidence>
<protein>
    <submittedName>
        <fullName evidence="4">Glycosyltransferase family 2 protein</fullName>
    </submittedName>
    <submittedName>
        <fullName evidence="3">Putative glycosyltransferase-possibly involved in cell wall localization and side chain formation of rhamnose-glucose polysaccharide</fullName>
    </submittedName>
</protein>
<evidence type="ECO:0000313" key="3">
    <source>
        <dbReference type="EMBL" id="CUU40179.1"/>
    </source>
</evidence>
<dbReference type="Gene3D" id="3.90.550.10">
    <property type="entry name" value="Spore Coat Polysaccharide Biosynthesis Protein SpsA, Chain A"/>
    <property type="match status" value="1"/>
</dbReference>
<dbReference type="GeneID" id="78151490"/>
<keyword evidence="5" id="KW-1185">Reference proteome</keyword>
<keyword evidence="1" id="KW-0175">Coiled coil</keyword>
<dbReference type="Proteomes" id="UP000064525">
    <property type="component" value="Chromosome I"/>
</dbReference>
<dbReference type="Pfam" id="PF00535">
    <property type="entry name" value="Glycos_transf_2"/>
    <property type="match status" value="1"/>
</dbReference>
<dbReference type="PANTHER" id="PTHR22916:SF3">
    <property type="entry name" value="UDP-GLCNAC:BETAGAL BETA-1,3-N-ACETYLGLUCOSAMINYLTRANSFERASE-LIKE PROTEIN 1"/>
    <property type="match status" value="1"/>
</dbReference>
<feature type="coiled-coil region" evidence="1">
    <location>
        <begin position="284"/>
        <end position="311"/>
    </location>
</feature>
<evidence type="ECO:0000313" key="6">
    <source>
        <dbReference type="Proteomes" id="UP000064525"/>
    </source>
</evidence>
<dbReference type="STRING" id="76936.BN2458_PEG1294"/>
<dbReference type="InterPro" id="IPR029044">
    <property type="entry name" value="Nucleotide-diphossugar_trans"/>
</dbReference>
<dbReference type="EMBL" id="JRPF02000004">
    <property type="protein sequence ID" value="TLD78578.1"/>
    <property type="molecule type" value="Genomic_DNA"/>
</dbReference>
<dbReference type="SUPFAM" id="SSF53448">
    <property type="entry name" value="Nucleotide-diphospho-sugar transferases"/>
    <property type="match status" value="1"/>
</dbReference>
<dbReference type="RefSeq" id="WP_034327601.1">
    <property type="nucleotide sequence ID" value="NZ_CAJTQN010000003.1"/>
</dbReference>
<feature type="domain" description="Glycosyltransferase 2-like" evidence="2">
    <location>
        <begin position="8"/>
        <end position="157"/>
    </location>
</feature>
<dbReference type="EMBL" id="LN907858">
    <property type="protein sequence ID" value="CUU40179.1"/>
    <property type="molecule type" value="Genomic_DNA"/>
</dbReference>
<accession>A0A099UHX7</accession>
<reference evidence="6" key="2">
    <citation type="submission" date="2015-11" db="EMBL/GenBank/DDBJ databases">
        <authorList>
            <person name="Anvar S.Y."/>
        </authorList>
    </citation>
    <scope>NUCLEOTIDE SEQUENCE [LARGE SCALE GENOMIC DNA]</scope>
</reference>
<dbReference type="CDD" id="cd00761">
    <property type="entry name" value="Glyco_tranf_GTA_type"/>
    <property type="match status" value="1"/>
</dbReference>
<proteinExistence type="predicted"/>
<organism evidence="3 6">
    <name type="scientific">Helicobacter typhlonius</name>
    <dbReference type="NCBI Taxonomy" id="76936"/>
    <lineage>
        <taxon>Bacteria</taxon>
        <taxon>Pseudomonadati</taxon>
        <taxon>Campylobacterota</taxon>
        <taxon>Epsilonproteobacteria</taxon>
        <taxon>Campylobacterales</taxon>
        <taxon>Helicobacteraceae</taxon>
        <taxon>Helicobacter</taxon>
    </lineage>
</organism>
<gene>
    <name evidence="3" type="ORF">BN2458_PEG1294</name>
    <name evidence="4" type="ORF">LS75_004460</name>
</gene>
<sequence>MTHKPKLTIIMPTYNREAYIRDALDSILMQECSYLYEIIIADDYSSDDSLYITKEYQSKHKDKIRILTSAHNQKLFKNISRVYADIKSEYFCVLDPDDFWIDRHKIQKAIDFLESHKDFSMYFGNTAYKYEVETHSQDPEQHFRDCKPHITDFAALLDKRRMFPHTSSVIYRNVVFCNGLPQQLLNVSADNEITFRGDTFRNVVHLQKGKAYYSGEVDSVYRIVSSGIWTSLSAYERVLINAMFWRDMWLYFDKKYPQFLLFSQKGYMRYSPTQFIAGEGELEIKRKISQCEELEATYKSHKHELEQIALQGANLKDRIFFTLYRVLGKKLRKKGFVNG</sequence>
<dbReference type="Proteomes" id="UP000029925">
    <property type="component" value="Unassembled WGS sequence"/>
</dbReference>
<keyword evidence="3" id="KW-0808">Transferase</keyword>
<dbReference type="KEGG" id="hty:BN2458_PEG1294"/>
<evidence type="ECO:0000313" key="5">
    <source>
        <dbReference type="Proteomes" id="UP000029925"/>
    </source>
</evidence>
<dbReference type="OrthoDB" id="9798249at2"/>
<reference evidence="4 5" key="1">
    <citation type="journal article" date="2014" name="Genome Announc.">
        <title>Draft genome sequences of eight enterohepatic helicobacter species isolated from both laboratory and wild rodents.</title>
        <authorList>
            <person name="Sheh A."/>
            <person name="Shen Z."/>
            <person name="Fox J.G."/>
        </authorList>
    </citation>
    <scope>NUCLEOTIDE SEQUENCE [LARGE SCALE GENOMIC DNA]</scope>
    <source>
        <strain evidence="4 5">MIT 98-6810</strain>
    </source>
</reference>